<dbReference type="Pfam" id="PF13649">
    <property type="entry name" value="Methyltransf_25"/>
    <property type="match status" value="1"/>
</dbReference>
<dbReference type="AlphaFoldDB" id="A0A0D0C6X3"/>
<dbReference type="HOGENOM" id="CLU_010595_9_3_1"/>
<feature type="domain" description="Methyltransferase" evidence="4">
    <location>
        <begin position="69"/>
        <end position="161"/>
    </location>
</feature>
<dbReference type="PANTHER" id="PTHR43591">
    <property type="entry name" value="METHYLTRANSFERASE"/>
    <property type="match status" value="1"/>
</dbReference>
<reference evidence="5 6" key="1">
    <citation type="submission" date="2014-04" db="EMBL/GenBank/DDBJ databases">
        <title>Evolutionary Origins and Diversification of the Mycorrhizal Mutualists.</title>
        <authorList>
            <consortium name="DOE Joint Genome Institute"/>
            <consortium name="Mycorrhizal Genomics Consortium"/>
            <person name="Kohler A."/>
            <person name="Kuo A."/>
            <person name="Nagy L.G."/>
            <person name="Floudas D."/>
            <person name="Copeland A."/>
            <person name="Barry K.W."/>
            <person name="Cichocki N."/>
            <person name="Veneault-Fourrey C."/>
            <person name="LaButti K."/>
            <person name="Lindquist E.A."/>
            <person name="Lipzen A."/>
            <person name="Lundell T."/>
            <person name="Morin E."/>
            <person name="Murat C."/>
            <person name="Riley R."/>
            <person name="Ohm R."/>
            <person name="Sun H."/>
            <person name="Tunlid A."/>
            <person name="Henrissat B."/>
            <person name="Grigoriev I.V."/>
            <person name="Hibbett D.S."/>
            <person name="Martin F."/>
        </authorList>
    </citation>
    <scope>NUCLEOTIDE SEQUENCE [LARGE SCALE GENOMIC DNA]</scope>
    <source>
        <strain evidence="5 6">FD-317 M1</strain>
    </source>
</reference>
<organism evidence="5 6">
    <name type="scientific">Collybiopsis luxurians FD-317 M1</name>
    <dbReference type="NCBI Taxonomy" id="944289"/>
    <lineage>
        <taxon>Eukaryota</taxon>
        <taxon>Fungi</taxon>
        <taxon>Dikarya</taxon>
        <taxon>Basidiomycota</taxon>
        <taxon>Agaricomycotina</taxon>
        <taxon>Agaricomycetes</taxon>
        <taxon>Agaricomycetidae</taxon>
        <taxon>Agaricales</taxon>
        <taxon>Marasmiineae</taxon>
        <taxon>Omphalotaceae</taxon>
        <taxon>Collybiopsis</taxon>
        <taxon>Collybiopsis luxurians</taxon>
    </lineage>
</organism>
<dbReference type="InterPro" id="IPR029063">
    <property type="entry name" value="SAM-dependent_MTases_sf"/>
</dbReference>
<dbReference type="PANTHER" id="PTHR43591:SF50">
    <property type="entry name" value="METHYLTRANSFERASE DOMAIN-CONTAINING PROTEIN-RELATED"/>
    <property type="match status" value="1"/>
</dbReference>
<dbReference type="EMBL" id="KN834826">
    <property type="protein sequence ID" value="KIK53617.1"/>
    <property type="molecule type" value="Genomic_DNA"/>
</dbReference>
<dbReference type="InterPro" id="IPR023576">
    <property type="entry name" value="UbiE/COQ5_MeTrFase_CS"/>
</dbReference>
<evidence type="ECO:0000313" key="6">
    <source>
        <dbReference type="Proteomes" id="UP000053593"/>
    </source>
</evidence>
<keyword evidence="6" id="KW-1185">Reference proteome</keyword>
<dbReference type="OrthoDB" id="184880at2759"/>
<protein>
    <recommendedName>
        <fullName evidence="4">Methyltransferase domain-containing protein</fullName>
    </recommendedName>
</protein>
<dbReference type="Gene3D" id="3.40.50.150">
    <property type="entry name" value="Vaccinia Virus protein VP39"/>
    <property type="match status" value="1"/>
</dbReference>
<dbReference type="GO" id="GO:0032259">
    <property type="term" value="P:methylation"/>
    <property type="evidence" value="ECO:0007669"/>
    <property type="project" value="UniProtKB-KW"/>
</dbReference>
<evidence type="ECO:0000259" key="4">
    <source>
        <dbReference type="Pfam" id="PF13649"/>
    </source>
</evidence>
<dbReference type="PROSITE" id="PS01184">
    <property type="entry name" value="UBIE_2"/>
    <property type="match status" value="1"/>
</dbReference>
<keyword evidence="1" id="KW-0489">Methyltransferase</keyword>
<keyword evidence="3" id="KW-0949">S-adenosyl-L-methionine</keyword>
<sequence>MSVEVDSCEQLEQNPGKKIDSEFSTVYILPTDEPERDRLNEQSRFLTKAVFDGRLISVPVLELSSGDEILESATGTGIWMLDLAQQIPSTISLTGIDISTRLFPSSYPPNISFASQSVTDLPKSWSNKFKLVNQRLLTGALTIEEWKSALNELNRVLKPGGWIQFMETGPTPKVYTGPAMKRMVDSWAALYRLRGLVPEIQDILKQLLTDAGFIDVQKRTVPLPLGPGKNREVYEEHKKNILGFFWAAKQPFLTTAQFSSEDEFQRALQEMEQEWDASEGYSWEWAVFYAKKPASK</sequence>
<evidence type="ECO:0000256" key="2">
    <source>
        <dbReference type="ARBA" id="ARBA00022679"/>
    </source>
</evidence>
<dbReference type="GO" id="GO:0008168">
    <property type="term" value="F:methyltransferase activity"/>
    <property type="evidence" value="ECO:0007669"/>
    <property type="project" value="UniProtKB-KW"/>
</dbReference>
<dbReference type="InterPro" id="IPR041698">
    <property type="entry name" value="Methyltransf_25"/>
</dbReference>
<accession>A0A0D0C6X3</accession>
<dbReference type="SUPFAM" id="SSF53335">
    <property type="entry name" value="S-adenosyl-L-methionine-dependent methyltransferases"/>
    <property type="match status" value="1"/>
</dbReference>
<dbReference type="CDD" id="cd02440">
    <property type="entry name" value="AdoMet_MTases"/>
    <property type="match status" value="1"/>
</dbReference>
<proteinExistence type="predicted"/>
<name>A0A0D0C6X3_9AGAR</name>
<keyword evidence="2" id="KW-0808">Transferase</keyword>
<gene>
    <name evidence="5" type="ORF">GYMLUDRAFT_88361</name>
</gene>
<evidence type="ECO:0000313" key="5">
    <source>
        <dbReference type="EMBL" id="KIK53617.1"/>
    </source>
</evidence>
<evidence type="ECO:0000256" key="1">
    <source>
        <dbReference type="ARBA" id="ARBA00022603"/>
    </source>
</evidence>
<evidence type="ECO:0000256" key="3">
    <source>
        <dbReference type="ARBA" id="ARBA00022691"/>
    </source>
</evidence>
<dbReference type="Proteomes" id="UP000053593">
    <property type="component" value="Unassembled WGS sequence"/>
</dbReference>